<dbReference type="InterPro" id="IPR000572">
    <property type="entry name" value="OxRdtase_Mopterin-bd_dom"/>
</dbReference>
<dbReference type="Proteomes" id="UP001232063">
    <property type="component" value="Unassembled WGS sequence"/>
</dbReference>
<dbReference type="Pfam" id="PF00174">
    <property type="entry name" value="Oxidored_molyb"/>
    <property type="match status" value="1"/>
</dbReference>
<dbReference type="EMBL" id="JASJOU010000007">
    <property type="protein sequence ID" value="MDJ1503010.1"/>
    <property type="molecule type" value="Genomic_DNA"/>
</dbReference>
<feature type="chain" id="PRO_5042002481" evidence="1">
    <location>
        <begin position="25"/>
        <end position="176"/>
    </location>
</feature>
<dbReference type="InterPro" id="IPR036374">
    <property type="entry name" value="OxRdtase_Mopterin-bd_sf"/>
</dbReference>
<gene>
    <name evidence="3" type="ORF">QNI22_20240</name>
</gene>
<evidence type="ECO:0000313" key="3">
    <source>
        <dbReference type="EMBL" id="MDJ1503010.1"/>
    </source>
</evidence>
<keyword evidence="1" id="KW-0732">Signal</keyword>
<reference evidence="3" key="1">
    <citation type="submission" date="2023-05" db="EMBL/GenBank/DDBJ databases">
        <authorList>
            <person name="Zhang X."/>
        </authorList>
    </citation>
    <scope>NUCLEOTIDE SEQUENCE</scope>
    <source>
        <strain evidence="3">BD1B2-1</strain>
    </source>
</reference>
<name>A0AAE3UF91_9BACT</name>
<feature type="domain" description="Oxidoreductase molybdopterin-binding" evidence="2">
    <location>
        <begin position="37"/>
        <end position="172"/>
    </location>
</feature>
<comment type="caution">
    <text evidence="3">The sequence shown here is derived from an EMBL/GenBank/DDBJ whole genome shotgun (WGS) entry which is preliminary data.</text>
</comment>
<keyword evidence="4" id="KW-1185">Reference proteome</keyword>
<evidence type="ECO:0000256" key="1">
    <source>
        <dbReference type="SAM" id="SignalP"/>
    </source>
</evidence>
<sequence>MKNILLISSVMTLLVNFVLVSVMAQTPPATTKSATGQVALKIEGEVGKSLQLTTEDLRKMPVTEVKAKDKGDKERKFIGVPLGEILKAAQVTVGAQLRGKNLVKYVLVKAADGYEALFSLPELDSEFTTASVFLVFEADGKPLATGEGPYRLVVPGEKKHARWVREVTTIQVAFAK</sequence>
<feature type="signal peptide" evidence="1">
    <location>
        <begin position="1"/>
        <end position="24"/>
    </location>
</feature>
<accession>A0AAE3UF91</accession>
<dbReference type="Gene3D" id="3.90.420.10">
    <property type="entry name" value="Oxidoreductase, molybdopterin-binding domain"/>
    <property type="match status" value="1"/>
</dbReference>
<proteinExistence type="predicted"/>
<organism evidence="3 4">
    <name type="scientific">Xanthocytophaga agilis</name>
    <dbReference type="NCBI Taxonomy" id="3048010"/>
    <lineage>
        <taxon>Bacteria</taxon>
        <taxon>Pseudomonadati</taxon>
        <taxon>Bacteroidota</taxon>
        <taxon>Cytophagia</taxon>
        <taxon>Cytophagales</taxon>
        <taxon>Rhodocytophagaceae</taxon>
        <taxon>Xanthocytophaga</taxon>
    </lineage>
</organism>
<evidence type="ECO:0000259" key="2">
    <source>
        <dbReference type="Pfam" id="PF00174"/>
    </source>
</evidence>
<evidence type="ECO:0000313" key="4">
    <source>
        <dbReference type="Proteomes" id="UP001232063"/>
    </source>
</evidence>
<dbReference type="SUPFAM" id="SSF56524">
    <property type="entry name" value="Oxidoreductase molybdopterin-binding domain"/>
    <property type="match status" value="1"/>
</dbReference>
<dbReference type="AlphaFoldDB" id="A0AAE3UF91"/>
<protein>
    <submittedName>
        <fullName evidence="3">Molybdopterin-dependent oxidoreductase</fullName>
    </submittedName>
</protein>
<dbReference type="RefSeq" id="WP_314513423.1">
    <property type="nucleotide sequence ID" value="NZ_JASJOU010000007.1"/>
</dbReference>